<keyword evidence="2" id="KW-1185">Reference proteome</keyword>
<protein>
    <recommendedName>
        <fullName evidence="3">Porin</fullName>
    </recommendedName>
</protein>
<evidence type="ECO:0000313" key="1">
    <source>
        <dbReference type="EMBL" id="MEY9474283.1"/>
    </source>
</evidence>
<evidence type="ECO:0008006" key="3">
    <source>
        <dbReference type="Google" id="ProtNLM"/>
    </source>
</evidence>
<evidence type="ECO:0000313" key="2">
    <source>
        <dbReference type="Proteomes" id="UP001565474"/>
    </source>
</evidence>
<reference evidence="1 2" key="1">
    <citation type="submission" date="2024-07" db="EMBL/GenBank/DDBJ databases">
        <title>Genomic Encyclopedia of Type Strains, Phase V (KMG-V): Genome sequencing to study the core and pangenomes of soil and plant-associated prokaryotes.</title>
        <authorList>
            <person name="Whitman W."/>
        </authorList>
    </citation>
    <scope>NUCLEOTIDE SEQUENCE [LARGE SCALE GENOMIC DNA]</scope>
    <source>
        <strain evidence="1 2">USDA 222</strain>
    </source>
</reference>
<dbReference type="EMBL" id="JBGBZN010000002">
    <property type="protein sequence ID" value="MEY9474283.1"/>
    <property type="molecule type" value="Genomic_DNA"/>
</dbReference>
<organism evidence="1 2">
    <name type="scientific">Bradyrhizobium yuanmingense</name>
    <dbReference type="NCBI Taxonomy" id="108015"/>
    <lineage>
        <taxon>Bacteria</taxon>
        <taxon>Pseudomonadati</taxon>
        <taxon>Pseudomonadota</taxon>
        <taxon>Alphaproteobacteria</taxon>
        <taxon>Hyphomicrobiales</taxon>
        <taxon>Nitrobacteraceae</taxon>
        <taxon>Bradyrhizobium</taxon>
    </lineage>
</organism>
<gene>
    <name evidence="1" type="ORF">ABH992_006682</name>
</gene>
<proteinExistence type="predicted"/>
<name>A0ABV4GQQ3_9BRAD</name>
<comment type="caution">
    <text evidence="1">The sequence shown here is derived from an EMBL/GenBank/DDBJ whole genome shotgun (WGS) entry which is preliminary data.</text>
</comment>
<sequence>MLDYLHGTVSRQASPISTADVGSKFDAVAMRTQFAF</sequence>
<accession>A0ABV4GQQ3</accession>
<dbReference type="Proteomes" id="UP001565474">
    <property type="component" value="Unassembled WGS sequence"/>
</dbReference>